<evidence type="ECO:0000313" key="1">
    <source>
        <dbReference type="EMBL" id="CAD8998915.1"/>
    </source>
</evidence>
<sequence>MASTQDPPPPLTEQFQPHARCCRRTRCQLAHLTQLCPPGGQGACLQLPQKAQVQLQDAKGLQWPWVLRQGHQSTNNSELRTNADHQSTCPLCVLCVLFLSAHAMTAFSSAAMWDALAFNVYSCEAFATPVPIGPSGQLGVFHLSQAEEVRLKFGFVQFDVGS</sequence>
<proteinExistence type="predicted"/>
<dbReference type="AlphaFoldDB" id="A0A7S1N5X2"/>
<organism evidence="1">
    <name type="scientific">Eutreptiella gymnastica</name>
    <dbReference type="NCBI Taxonomy" id="73025"/>
    <lineage>
        <taxon>Eukaryota</taxon>
        <taxon>Discoba</taxon>
        <taxon>Euglenozoa</taxon>
        <taxon>Euglenida</taxon>
        <taxon>Spirocuta</taxon>
        <taxon>Euglenophyceae</taxon>
        <taxon>Eutreptiales</taxon>
        <taxon>Eutreptiaceae</taxon>
        <taxon>Eutreptiella</taxon>
    </lineage>
</organism>
<protein>
    <submittedName>
        <fullName evidence="1">Uncharacterized protein</fullName>
    </submittedName>
</protein>
<reference evidence="1" key="1">
    <citation type="submission" date="2021-01" db="EMBL/GenBank/DDBJ databases">
        <authorList>
            <person name="Corre E."/>
            <person name="Pelletier E."/>
            <person name="Niang G."/>
            <person name="Scheremetjew M."/>
            <person name="Finn R."/>
            <person name="Kale V."/>
            <person name="Holt S."/>
            <person name="Cochrane G."/>
            <person name="Meng A."/>
            <person name="Brown T."/>
            <person name="Cohen L."/>
        </authorList>
    </citation>
    <scope>NUCLEOTIDE SEQUENCE</scope>
    <source>
        <strain evidence="1">NIES-381</strain>
    </source>
</reference>
<gene>
    <name evidence="1" type="ORF">EGYM00392_LOCUS9985</name>
</gene>
<dbReference type="EMBL" id="HBGA01026918">
    <property type="protein sequence ID" value="CAD8998915.1"/>
    <property type="molecule type" value="Transcribed_RNA"/>
</dbReference>
<name>A0A7S1N5X2_9EUGL</name>
<accession>A0A7S1N5X2</accession>